<reference evidence="15" key="2">
    <citation type="submission" date="2015-07" db="EMBL/GenBank/DDBJ databases">
        <authorList>
            <person name="Graham D.E."/>
            <person name="Giannone R.J."/>
            <person name="Gulvik C.A."/>
            <person name="Hettich R.L."/>
            <person name="Klingeman D.M."/>
            <person name="Mahan K.M."/>
            <person name="Parry R.J."/>
            <person name="Spain J.C."/>
        </authorList>
    </citation>
    <scope>NUCLEOTIDE SEQUENCE [LARGE SCALE GENOMIC DNA]</scope>
    <source>
        <strain evidence="15">ATCC 27428</strain>
    </source>
</reference>
<evidence type="ECO:0000256" key="7">
    <source>
        <dbReference type="ARBA" id="ARBA00022679"/>
    </source>
</evidence>
<keyword evidence="8" id="KW-0949">S-adenosyl-L-methionine</keyword>
<dbReference type="CDD" id="cd02440">
    <property type="entry name" value="AdoMet_MTases"/>
    <property type="match status" value="1"/>
</dbReference>
<dbReference type="GO" id="GO:0032259">
    <property type="term" value="P:methylation"/>
    <property type="evidence" value="ECO:0007669"/>
    <property type="project" value="UniProtKB-KW"/>
</dbReference>
<dbReference type="AlphaFoldDB" id="A0A2N8NXT9"/>
<evidence type="ECO:0000256" key="1">
    <source>
        <dbReference type="ARBA" id="ARBA00004496"/>
    </source>
</evidence>
<evidence type="ECO:0000256" key="10">
    <source>
        <dbReference type="ARBA" id="ARBA00031323"/>
    </source>
</evidence>
<dbReference type="PANTHER" id="PTHR11579:SF0">
    <property type="entry name" value="PROTEIN-L-ISOASPARTATE(D-ASPARTATE) O-METHYLTRANSFERASE"/>
    <property type="match status" value="1"/>
</dbReference>
<accession>A0A2N8NXT9</accession>
<name>A0A2N8NXT9_STREU</name>
<dbReference type="InterPro" id="IPR029063">
    <property type="entry name" value="SAM-dependent_MTases_sf"/>
</dbReference>
<evidence type="ECO:0000313" key="15">
    <source>
        <dbReference type="Proteomes" id="UP000235945"/>
    </source>
</evidence>
<dbReference type="EMBL" id="LGUI01000003">
    <property type="protein sequence ID" value="PNE33576.1"/>
    <property type="molecule type" value="Genomic_DNA"/>
</dbReference>
<dbReference type="Pfam" id="PF01135">
    <property type="entry name" value="PCMT"/>
    <property type="match status" value="1"/>
</dbReference>
<dbReference type="PANTHER" id="PTHR11579">
    <property type="entry name" value="PROTEIN-L-ISOASPARTATE O-METHYLTRANSFERASE"/>
    <property type="match status" value="1"/>
</dbReference>
<comment type="subcellular location">
    <subcellularLocation>
        <location evidence="1">Cytoplasm</location>
    </subcellularLocation>
</comment>
<reference evidence="14" key="1">
    <citation type="submission" date="2015-07" db="EMBL/GenBank/DDBJ databases">
        <authorList>
            <person name="Noorani M."/>
        </authorList>
    </citation>
    <scope>NUCLEOTIDE SEQUENCE [LARGE SCALE GENOMIC DNA]</scope>
    <source>
        <strain evidence="14">ATCC 27428</strain>
    </source>
</reference>
<evidence type="ECO:0000256" key="5">
    <source>
        <dbReference type="ARBA" id="ARBA00022490"/>
    </source>
</evidence>
<dbReference type="InterPro" id="IPR000682">
    <property type="entry name" value="PCMT"/>
</dbReference>
<evidence type="ECO:0000256" key="3">
    <source>
        <dbReference type="ARBA" id="ARBA00011890"/>
    </source>
</evidence>
<evidence type="ECO:0000256" key="4">
    <source>
        <dbReference type="ARBA" id="ARBA00013346"/>
    </source>
</evidence>
<keyword evidence="6 14" id="KW-0489">Methyltransferase</keyword>
<sequence>MTAEPDIDSIAADLRYQLAARLTDAGHLRSPQWRAAVEAVPRHEFVRRFYRETDAPGLTTWTPVTPELSGVKEWLRQAYTDETLITQFDGREIDWTDPQPISGAHPTSSSTLPALVVDMLEELQVHDGMNVMEIGTGTGYSTALMCRRLGAGQVTSIETDPDVADRARDALDRCGYAPRLIIGDGLTGDPEGAPYDRTIATCGVRRIPRSWVRQTRPGGIVLATLRGWMRSLGLVRLAIGHDERAEGRFVSGDPSFMIARQQDAPESLGMIPAPDDGASRSTPYGPELLIQPGSGFMAQLAMSAARFFSMPADDGTPCTYVLNTTDDSFAVLTPKSDDEWNVRQGGPVALWDVFENALDIWRAADSPMPTEFGITVTAEDQRVWLGSPDGPSWSLPTRAETGGHPA</sequence>
<evidence type="ECO:0000256" key="8">
    <source>
        <dbReference type="ARBA" id="ARBA00022691"/>
    </source>
</evidence>
<dbReference type="InterPro" id="IPR026448">
    <property type="entry name" value="Methyltr_grasp"/>
</dbReference>
<dbReference type="GO" id="GO:0004719">
    <property type="term" value="F:protein-L-isoaspartate (D-aspartate) O-methyltransferase activity"/>
    <property type="evidence" value="ECO:0007669"/>
    <property type="project" value="UniProtKB-EC"/>
</dbReference>
<dbReference type="OrthoDB" id="5143400at2"/>
<gene>
    <name evidence="14" type="ORF">AF335_12060</name>
    <name evidence="13" type="ORF">FHS36_006535</name>
</gene>
<comment type="similarity">
    <text evidence="2">Belongs to the methyltransferase superfamily. L-isoaspartyl/D-aspartyl protein methyltransferase family.</text>
</comment>
<proteinExistence type="inferred from homology"/>
<protein>
    <recommendedName>
        <fullName evidence="4">Protein-L-isoaspartate O-methyltransferase</fullName>
        <ecNumber evidence="3">2.1.1.77</ecNumber>
    </recommendedName>
    <alternativeName>
        <fullName evidence="11">L-isoaspartyl protein carboxyl methyltransferase</fullName>
    </alternativeName>
    <alternativeName>
        <fullName evidence="9">Protein L-isoaspartyl methyltransferase</fullName>
    </alternativeName>
    <alternativeName>
        <fullName evidence="10">Protein-beta-aspartate methyltransferase</fullName>
    </alternativeName>
</protein>
<dbReference type="EMBL" id="JACHJF010000040">
    <property type="protein sequence ID" value="MBB5123058.1"/>
    <property type="molecule type" value="Genomic_DNA"/>
</dbReference>
<dbReference type="Gene3D" id="3.40.50.150">
    <property type="entry name" value="Vaccinia Virus protein VP39"/>
    <property type="match status" value="1"/>
</dbReference>
<dbReference type="Proteomes" id="UP000235945">
    <property type="component" value="Unassembled WGS sequence"/>
</dbReference>
<evidence type="ECO:0000313" key="13">
    <source>
        <dbReference type="EMBL" id="MBB5123058.1"/>
    </source>
</evidence>
<keyword evidence="15" id="KW-1185">Reference proteome</keyword>
<dbReference type="RefSeq" id="WP_102918355.1">
    <property type="nucleotide sequence ID" value="NZ_JACHJF010000040.1"/>
</dbReference>
<feature type="region of interest" description="Disordered" evidence="12">
    <location>
        <begin position="387"/>
        <end position="406"/>
    </location>
</feature>
<dbReference type="EC" id="2.1.1.77" evidence="3"/>
<evidence type="ECO:0000313" key="16">
    <source>
        <dbReference type="Proteomes" id="UP000528608"/>
    </source>
</evidence>
<dbReference type="NCBIfam" id="TIGR04188">
    <property type="entry name" value="methyltr_grsp"/>
    <property type="match status" value="1"/>
</dbReference>
<evidence type="ECO:0000256" key="9">
    <source>
        <dbReference type="ARBA" id="ARBA00030757"/>
    </source>
</evidence>
<comment type="caution">
    <text evidence="14">The sequence shown here is derived from an EMBL/GenBank/DDBJ whole genome shotgun (WGS) entry which is preliminary data.</text>
</comment>
<evidence type="ECO:0000313" key="14">
    <source>
        <dbReference type="EMBL" id="PNE33576.1"/>
    </source>
</evidence>
<keyword evidence="5" id="KW-0963">Cytoplasm</keyword>
<organism evidence="14 15">
    <name type="scientific">Streptomyces eurocidicus</name>
    <name type="common">Streptoverticillium eurocidicus</name>
    <dbReference type="NCBI Taxonomy" id="66423"/>
    <lineage>
        <taxon>Bacteria</taxon>
        <taxon>Bacillati</taxon>
        <taxon>Actinomycetota</taxon>
        <taxon>Actinomycetes</taxon>
        <taxon>Kitasatosporales</taxon>
        <taxon>Streptomycetaceae</taxon>
        <taxon>Streptomyces</taxon>
    </lineage>
</organism>
<dbReference type="Proteomes" id="UP000528608">
    <property type="component" value="Unassembled WGS sequence"/>
</dbReference>
<evidence type="ECO:0000256" key="6">
    <source>
        <dbReference type="ARBA" id="ARBA00022603"/>
    </source>
</evidence>
<evidence type="ECO:0000256" key="12">
    <source>
        <dbReference type="SAM" id="MobiDB-lite"/>
    </source>
</evidence>
<dbReference type="SUPFAM" id="SSF53335">
    <property type="entry name" value="S-adenosyl-L-methionine-dependent methyltransferases"/>
    <property type="match status" value="1"/>
</dbReference>
<evidence type="ECO:0000256" key="2">
    <source>
        <dbReference type="ARBA" id="ARBA00005369"/>
    </source>
</evidence>
<dbReference type="GO" id="GO:0005737">
    <property type="term" value="C:cytoplasm"/>
    <property type="evidence" value="ECO:0007669"/>
    <property type="project" value="UniProtKB-SubCell"/>
</dbReference>
<evidence type="ECO:0000256" key="11">
    <source>
        <dbReference type="ARBA" id="ARBA00031350"/>
    </source>
</evidence>
<keyword evidence="7 14" id="KW-0808">Transferase</keyword>
<reference evidence="13 16" key="3">
    <citation type="submission" date="2020-08" db="EMBL/GenBank/DDBJ databases">
        <title>Genomic Encyclopedia of Type Strains, Phase III (KMG-III): the genomes of soil and plant-associated and newly described type strains.</title>
        <authorList>
            <person name="Whitman W."/>
        </authorList>
    </citation>
    <scope>NUCLEOTIDE SEQUENCE [LARGE SCALE GENOMIC DNA]</scope>
    <source>
        <strain evidence="13 16">CECT 3259</strain>
    </source>
</reference>